<organism evidence="1 2">
    <name type="scientific">Rhizobium leguminosarum</name>
    <dbReference type="NCBI Taxonomy" id="384"/>
    <lineage>
        <taxon>Bacteria</taxon>
        <taxon>Pseudomonadati</taxon>
        <taxon>Pseudomonadota</taxon>
        <taxon>Alphaproteobacteria</taxon>
        <taxon>Hyphomicrobiales</taxon>
        <taxon>Rhizobiaceae</taxon>
        <taxon>Rhizobium/Agrobacterium group</taxon>
        <taxon>Rhizobium</taxon>
    </lineage>
</organism>
<evidence type="ECO:0000313" key="2">
    <source>
        <dbReference type="Proteomes" id="UP000535276"/>
    </source>
</evidence>
<name>A0A7Z0J1L8_RHILE</name>
<protein>
    <submittedName>
        <fullName evidence="1">Uncharacterized protein</fullName>
    </submittedName>
</protein>
<reference evidence="1 2" key="1">
    <citation type="submission" date="2020-07" db="EMBL/GenBank/DDBJ databases">
        <title>Genomic Encyclopedia of Type Strains, Phase IV (KMG-V): Genome sequencing to study the core and pangenomes of soil and plant-associated prokaryotes.</title>
        <authorList>
            <person name="Whitman W."/>
        </authorList>
    </citation>
    <scope>NUCLEOTIDE SEQUENCE [LARGE SCALE GENOMIC DNA]</scope>
    <source>
        <strain evidence="1 2">SEMIA 4052</strain>
    </source>
</reference>
<dbReference type="AlphaFoldDB" id="A0A7Z0J1L8"/>
<proteinExistence type="predicted"/>
<dbReference type="EMBL" id="JACBZV010000016">
    <property type="protein sequence ID" value="NYJ15066.1"/>
    <property type="molecule type" value="Genomic_DNA"/>
</dbReference>
<evidence type="ECO:0000313" key="1">
    <source>
        <dbReference type="EMBL" id="NYJ15066.1"/>
    </source>
</evidence>
<gene>
    <name evidence="1" type="ORF">GGI64_006171</name>
</gene>
<accession>A0A7Z0J1L8</accession>
<dbReference type="Proteomes" id="UP000535276">
    <property type="component" value="Unassembled WGS sequence"/>
</dbReference>
<sequence length="38" mass="4110">MKRSSPTGDVRYETLVRDGKVAAYPLRPVYGEKVAAAG</sequence>
<comment type="caution">
    <text evidence="1">The sequence shown here is derived from an EMBL/GenBank/DDBJ whole genome shotgun (WGS) entry which is preliminary data.</text>
</comment>